<dbReference type="CDD" id="cd01394">
    <property type="entry name" value="archRadB"/>
    <property type="match status" value="1"/>
</dbReference>
<reference evidence="11 12" key="1">
    <citation type="submission" date="2014-07" db="EMBL/GenBank/DDBJ databases">
        <title>Methanogenic archaea and the global carbon cycle.</title>
        <authorList>
            <person name="Henriksen J.R."/>
            <person name="Luke J."/>
            <person name="Reinhart S."/>
            <person name="Benedict M.N."/>
            <person name="Youngblut N.D."/>
            <person name="Metcalf M.E."/>
            <person name="Whitaker R.J."/>
            <person name="Metcalf W.W."/>
        </authorList>
    </citation>
    <scope>NUCLEOTIDE SEQUENCE [LARGE SCALE GENOMIC DNA]</scope>
    <source>
        <strain evidence="11 12">WWM610</strain>
    </source>
</reference>
<dbReference type="PROSITE" id="PS50162">
    <property type="entry name" value="RECA_2"/>
    <property type="match status" value="1"/>
</dbReference>
<dbReference type="GO" id="GO:0140664">
    <property type="term" value="F:ATP-dependent DNA damage sensor activity"/>
    <property type="evidence" value="ECO:0007669"/>
    <property type="project" value="InterPro"/>
</dbReference>
<dbReference type="InterPro" id="IPR011939">
    <property type="entry name" value="DNA_repair_and_recomb_RadB"/>
</dbReference>
<dbReference type="Proteomes" id="UP000033058">
    <property type="component" value="Chromosome"/>
</dbReference>
<feature type="domain" description="RecA family profile 1" evidence="10">
    <location>
        <begin position="27"/>
        <end position="187"/>
    </location>
</feature>
<evidence type="ECO:0000256" key="9">
    <source>
        <dbReference type="HAMAP-Rule" id="MF_00350"/>
    </source>
</evidence>
<comment type="similarity">
    <text evidence="1 9">Belongs to the eukaryotic RecA-like protein family. RadB subfamily.</text>
</comment>
<evidence type="ECO:0000256" key="8">
    <source>
        <dbReference type="ARBA" id="ARBA00024641"/>
    </source>
</evidence>
<dbReference type="GO" id="GO:0006310">
    <property type="term" value="P:DNA recombination"/>
    <property type="evidence" value="ECO:0007669"/>
    <property type="project" value="UniProtKB-UniRule"/>
</dbReference>
<sequence length="248" mass="27347">MTKNYKKNIISLVFHTSLKCKKRCHVIEKLLSSGCKPLDELLGGGFERGIVTQVFGAAGTGKTNICIQLAVECVKQGQKVIFIDTEGLSPVRFKQIAGENAKEIARSIIIYEPLSFEEQYSSVREVERIAGENVGLVVLDSATSYYRYELEDEETGIKSRRELANQIGFLHALARKHGFAALITNQVYSDVVGGGVRPLGGSSLEHISKTIIRLEKTGEGTRRAVLYKHRSRPEGSSAEFTITAEGIR</sequence>
<dbReference type="HAMAP" id="MF_00350">
    <property type="entry name" value="RadB"/>
    <property type="match status" value="1"/>
</dbReference>
<gene>
    <name evidence="9" type="primary">radB</name>
    <name evidence="11" type="ORF">MSMAW_3224</name>
</gene>
<dbReference type="InterPro" id="IPR020588">
    <property type="entry name" value="RecA_ATP-bd"/>
</dbReference>
<evidence type="ECO:0000313" key="12">
    <source>
        <dbReference type="Proteomes" id="UP000033058"/>
    </source>
</evidence>
<evidence type="ECO:0000256" key="7">
    <source>
        <dbReference type="ARBA" id="ARBA00023172"/>
    </source>
</evidence>
<dbReference type="InterPro" id="IPR003593">
    <property type="entry name" value="AAA+_ATPase"/>
</dbReference>
<dbReference type="InterPro" id="IPR027417">
    <property type="entry name" value="P-loop_NTPase"/>
</dbReference>
<evidence type="ECO:0000256" key="1">
    <source>
        <dbReference type="ARBA" id="ARBA00006876"/>
    </source>
</evidence>
<keyword evidence="7 9" id="KW-0233">DNA recombination</keyword>
<dbReference type="PRINTS" id="PR01874">
    <property type="entry name" value="DNAREPAIRADA"/>
</dbReference>
<dbReference type="EMBL" id="CP009509">
    <property type="protein sequence ID" value="AKB42215.1"/>
    <property type="molecule type" value="Genomic_DNA"/>
</dbReference>
<dbReference type="PIRSF" id="PIRSF003336">
    <property type="entry name" value="RadB"/>
    <property type="match status" value="1"/>
</dbReference>
<dbReference type="SMART" id="SM00382">
    <property type="entry name" value="AAA"/>
    <property type="match status" value="1"/>
</dbReference>
<evidence type="ECO:0000256" key="3">
    <source>
        <dbReference type="ARBA" id="ARBA00022741"/>
    </source>
</evidence>
<keyword evidence="4 9" id="KW-0227">DNA damage</keyword>
<evidence type="ECO:0000259" key="10">
    <source>
        <dbReference type="PROSITE" id="PS50162"/>
    </source>
</evidence>
<accession>A0A0E3Q1R6</accession>
<dbReference type="AlphaFoldDB" id="A0A0E3Q1R6"/>
<organism evidence="11 12">
    <name type="scientific">Methanosarcina mazei WWM610</name>
    <dbReference type="NCBI Taxonomy" id="1434117"/>
    <lineage>
        <taxon>Archaea</taxon>
        <taxon>Methanobacteriati</taxon>
        <taxon>Methanobacteriota</taxon>
        <taxon>Stenosarchaea group</taxon>
        <taxon>Methanomicrobia</taxon>
        <taxon>Methanosarcinales</taxon>
        <taxon>Methanosarcinaceae</taxon>
        <taxon>Methanosarcina</taxon>
    </lineage>
</organism>
<protein>
    <recommendedName>
        <fullName evidence="2 9">DNA repair and recombination protein RadB</fullName>
    </recommendedName>
</protein>
<comment type="function">
    <text evidence="8 9">Involved in DNA repair and in homologous recombination. May regulate the cleavage reactions of the branch-structured DNA. Has a very weak ATPase activity that is not stimulated by DNA. Binds DNA but does not promote DNA strands exchange.</text>
</comment>
<keyword evidence="5 9" id="KW-0067">ATP-binding</keyword>
<dbReference type="HOGENOM" id="CLU_041732_2_0_2"/>
<dbReference type="PANTHER" id="PTHR22942">
    <property type="entry name" value="RECA/RAD51/RADA DNA STRAND-PAIRING FAMILY MEMBER"/>
    <property type="match status" value="1"/>
</dbReference>
<dbReference type="SUPFAM" id="SSF52540">
    <property type="entry name" value="P-loop containing nucleoside triphosphate hydrolases"/>
    <property type="match status" value="1"/>
</dbReference>
<evidence type="ECO:0000256" key="2">
    <source>
        <dbReference type="ARBA" id="ARBA00018143"/>
    </source>
</evidence>
<proteinExistence type="inferred from homology"/>
<evidence type="ECO:0000313" key="11">
    <source>
        <dbReference type="EMBL" id="AKB42215.1"/>
    </source>
</evidence>
<dbReference type="Gene3D" id="3.40.50.300">
    <property type="entry name" value="P-loop containing nucleotide triphosphate hydrolases"/>
    <property type="match status" value="1"/>
</dbReference>
<dbReference type="PATRIC" id="fig|1434117.4.peg.4066"/>
<dbReference type="GO" id="GO:0003684">
    <property type="term" value="F:damaged DNA binding"/>
    <property type="evidence" value="ECO:0007669"/>
    <property type="project" value="UniProtKB-UniRule"/>
</dbReference>
<dbReference type="InterPro" id="IPR013632">
    <property type="entry name" value="Rad51_C"/>
</dbReference>
<dbReference type="GO" id="GO:0006281">
    <property type="term" value="P:DNA repair"/>
    <property type="evidence" value="ECO:0007669"/>
    <property type="project" value="UniProtKB-UniRule"/>
</dbReference>
<dbReference type="Pfam" id="PF08423">
    <property type="entry name" value="Rad51"/>
    <property type="match status" value="1"/>
</dbReference>
<dbReference type="GO" id="GO:0005524">
    <property type="term" value="F:ATP binding"/>
    <property type="evidence" value="ECO:0007669"/>
    <property type="project" value="UniProtKB-UniRule"/>
</dbReference>
<evidence type="ECO:0000256" key="4">
    <source>
        <dbReference type="ARBA" id="ARBA00022763"/>
    </source>
</evidence>
<dbReference type="NCBIfam" id="TIGR02237">
    <property type="entry name" value="recomb_radB"/>
    <property type="match status" value="1"/>
</dbReference>
<dbReference type="PANTHER" id="PTHR22942:SF47">
    <property type="entry name" value="DNA REPAIR AND RECOMBINATION PROTEIN RADB"/>
    <property type="match status" value="1"/>
</dbReference>
<name>A0A0E3Q1R6_METMZ</name>
<evidence type="ECO:0000256" key="6">
    <source>
        <dbReference type="ARBA" id="ARBA00023125"/>
    </source>
</evidence>
<evidence type="ECO:0000256" key="5">
    <source>
        <dbReference type="ARBA" id="ARBA00022840"/>
    </source>
</evidence>
<keyword evidence="3 9" id="KW-0547">Nucleotide-binding</keyword>
<keyword evidence="6 9" id="KW-0238">DNA-binding</keyword>